<evidence type="ECO:0008006" key="7">
    <source>
        <dbReference type="Google" id="ProtNLM"/>
    </source>
</evidence>
<dbReference type="Proteomes" id="UP000075621">
    <property type="component" value="Unassembled WGS sequence"/>
</dbReference>
<dbReference type="Gene3D" id="2.60.200.40">
    <property type="match status" value="1"/>
</dbReference>
<evidence type="ECO:0000313" key="6">
    <source>
        <dbReference type="Proteomes" id="UP000075621"/>
    </source>
</evidence>
<organism evidence="5 6">
    <name type="scientific">Pseudoalteromonas agarivorans</name>
    <dbReference type="NCBI Taxonomy" id="176102"/>
    <lineage>
        <taxon>Bacteria</taxon>
        <taxon>Pseudomonadati</taxon>
        <taxon>Pseudomonadota</taxon>
        <taxon>Gammaproteobacteria</taxon>
        <taxon>Alteromonadales</taxon>
        <taxon>Pseudoalteromonadaceae</taxon>
        <taxon>Pseudoalteromonas</taxon>
    </lineage>
</organism>
<sequence length="539" mass="59980">MWAATSYLILALIFIFIGWEVNSVYFAVVFYWSALSLILVSGAYIFNLAKIFRKRENGVIPFYIRWAFVPFLLGAQIYNAYSRKHDKVPPIQKINDHLFLACRLFPSDIDTLKENGITAILDVTCEFDGLEWSSTQENISYLNIPVLDHSVPTHSQLNQAINWIHHHIKEDRRVVVHCALGRGRSVFVMAAYLLSQDKNADVHQVLAQIKETRETANLNKHQLRHLAKRHKKGELVIKNKAVIIANPVSGTKMWQDKEHLIVARLSAYYDLEVLTTTKEIDGIELAKQAIKDKPDIIIACGGDGTVTEVASVLVNTQCKLGIIPMGTANALAHVLMGISSKIIPVEQACDLIIDGQTQTIDTAYCNDELMLLLAGIGYEQSMVEKADRDSKNESGQLAYLSGFFQAFSEQKAQTLYVTLDDNQTQEVNTNSFIVANAAPFTTLLAQGGGQPDHEDGLLDINWLLPSDENTTRVLSIAELMFSSITQTHLAISSHHTNAKKVTITADEEIKYVLDGEIKTADTLTITVDPASLNVISKEL</sequence>
<dbReference type="SMART" id="SM00195">
    <property type="entry name" value="DSPc"/>
    <property type="match status" value="1"/>
</dbReference>
<dbReference type="InterPro" id="IPR029021">
    <property type="entry name" value="Prot-tyrosine_phosphatase-like"/>
</dbReference>
<dbReference type="SMART" id="SM00404">
    <property type="entry name" value="PTPc_motif"/>
    <property type="match status" value="1"/>
</dbReference>
<evidence type="ECO:0000259" key="3">
    <source>
        <dbReference type="PROSITE" id="PS50056"/>
    </source>
</evidence>
<evidence type="ECO:0000259" key="2">
    <source>
        <dbReference type="PROSITE" id="PS50054"/>
    </source>
</evidence>
<dbReference type="InterPro" id="IPR017438">
    <property type="entry name" value="ATP-NAD_kinase_N"/>
</dbReference>
<protein>
    <recommendedName>
        <fullName evidence="7">Methylglyoxal synthase</fullName>
    </recommendedName>
</protein>
<dbReference type="SUPFAM" id="SSF111331">
    <property type="entry name" value="NAD kinase/diacylglycerol kinase-like"/>
    <property type="match status" value="1"/>
</dbReference>
<dbReference type="InterPro" id="IPR000387">
    <property type="entry name" value="Tyr_Pase_dom"/>
</dbReference>
<dbReference type="PROSITE" id="PS50054">
    <property type="entry name" value="TYR_PHOSPHATASE_DUAL"/>
    <property type="match status" value="1"/>
</dbReference>
<feature type="transmembrane region" description="Helical" evidence="1">
    <location>
        <begin position="7"/>
        <end position="25"/>
    </location>
</feature>
<name>A0ABR5VQ98_9GAMM</name>
<dbReference type="PROSITE" id="PS50146">
    <property type="entry name" value="DAGK"/>
    <property type="match status" value="1"/>
</dbReference>
<gene>
    <name evidence="5" type="ORF">A2I98_17495</name>
</gene>
<feature type="transmembrane region" description="Helical" evidence="1">
    <location>
        <begin position="31"/>
        <end position="50"/>
    </location>
</feature>
<dbReference type="Pfam" id="PF19279">
    <property type="entry name" value="YegS_C"/>
    <property type="match status" value="1"/>
</dbReference>
<dbReference type="InterPro" id="IPR001206">
    <property type="entry name" value="Diacylglycerol_kinase_cat_dom"/>
</dbReference>
<dbReference type="InterPro" id="IPR000340">
    <property type="entry name" value="Dual-sp_phosphatase_cat-dom"/>
</dbReference>
<feature type="domain" description="DAGKc" evidence="4">
    <location>
        <begin position="236"/>
        <end position="369"/>
    </location>
</feature>
<dbReference type="SUPFAM" id="SSF52799">
    <property type="entry name" value="(Phosphotyrosine protein) phosphatases II"/>
    <property type="match status" value="1"/>
</dbReference>
<dbReference type="SMART" id="SM00046">
    <property type="entry name" value="DAGKc"/>
    <property type="match status" value="1"/>
</dbReference>
<keyword evidence="1" id="KW-0812">Transmembrane</keyword>
<dbReference type="InterPro" id="IPR045540">
    <property type="entry name" value="YegS/DAGK_C"/>
</dbReference>
<evidence type="ECO:0000313" key="5">
    <source>
        <dbReference type="EMBL" id="KYL32446.1"/>
    </source>
</evidence>
<dbReference type="Pfam" id="PF00781">
    <property type="entry name" value="DAGK_cat"/>
    <property type="match status" value="1"/>
</dbReference>
<evidence type="ECO:0000259" key="4">
    <source>
        <dbReference type="PROSITE" id="PS50146"/>
    </source>
</evidence>
<dbReference type="PROSITE" id="PS50056">
    <property type="entry name" value="TYR_PHOSPHATASE_2"/>
    <property type="match status" value="1"/>
</dbReference>
<dbReference type="InterPro" id="IPR020422">
    <property type="entry name" value="TYR_PHOSPHATASE_DUAL_dom"/>
</dbReference>
<dbReference type="InterPro" id="IPR004363">
    <property type="entry name" value="Methylgl_synth"/>
</dbReference>
<evidence type="ECO:0000256" key="1">
    <source>
        <dbReference type="SAM" id="Phobius"/>
    </source>
</evidence>
<comment type="caution">
    <text evidence="5">The sequence shown here is derived from an EMBL/GenBank/DDBJ whole genome shotgun (WGS) entry which is preliminary data.</text>
</comment>
<dbReference type="RefSeq" id="WP_064386613.1">
    <property type="nucleotide sequence ID" value="NZ_LVCM01000027.1"/>
</dbReference>
<dbReference type="Gene3D" id="3.40.50.10330">
    <property type="entry name" value="Probable inorganic polyphosphate/atp-NAD kinase, domain 1"/>
    <property type="match status" value="1"/>
</dbReference>
<proteinExistence type="predicted"/>
<accession>A0ABR5VQ98</accession>
<feature type="domain" description="Tyrosine specific protein phosphatases" evidence="3">
    <location>
        <begin position="155"/>
        <end position="224"/>
    </location>
</feature>
<keyword evidence="1" id="KW-0472">Membrane</keyword>
<dbReference type="EMBL" id="LVCM01000027">
    <property type="protein sequence ID" value="KYL32446.1"/>
    <property type="molecule type" value="Genomic_DNA"/>
</dbReference>
<dbReference type="PANTHER" id="PTHR30492:SF0">
    <property type="entry name" value="METHYLGLYOXAL SYNTHASE"/>
    <property type="match status" value="1"/>
</dbReference>
<dbReference type="PANTHER" id="PTHR30492">
    <property type="entry name" value="METHYLGLYOXAL SYNTHASE"/>
    <property type="match status" value="1"/>
</dbReference>
<dbReference type="InterPro" id="IPR003595">
    <property type="entry name" value="Tyr_Pase_cat"/>
</dbReference>
<keyword evidence="1" id="KW-1133">Transmembrane helix</keyword>
<dbReference type="NCBIfam" id="NF009025">
    <property type="entry name" value="PRK12361.1"/>
    <property type="match status" value="1"/>
</dbReference>
<feature type="domain" description="Tyrosine-protein phosphatase" evidence="2">
    <location>
        <begin position="89"/>
        <end position="235"/>
    </location>
</feature>
<feature type="transmembrane region" description="Helical" evidence="1">
    <location>
        <begin position="62"/>
        <end position="81"/>
    </location>
</feature>
<reference evidence="5 6" key="1">
    <citation type="submission" date="2016-03" db="EMBL/GenBank/DDBJ databases">
        <authorList>
            <person name="Zhang H."/>
            <person name="Liu R."/>
            <person name="Wang M."/>
            <person name="Wang H."/>
            <person name="Wang L."/>
            <person name="Song L."/>
        </authorList>
    </citation>
    <scope>NUCLEOTIDE SEQUENCE [LARGE SCALE GENOMIC DNA]</scope>
    <source>
        <strain evidence="5 6">DSM 16098</strain>
    </source>
</reference>
<dbReference type="Gene3D" id="3.90.190.10">
    <property type="entry name" value="Protein tyrosine phosphatase superfamily"/>
    <property type="match status" value="1"/>
</dbReference>
<dbReference type="Pfam" id="PF00782">
    <property type="entry name" value="DSPc"/>
    <property type="match status" value="1"/>
</dbReference>
<dbReference type="InterPro" id="IPR016064">
    <property type="entry name" value="NAD/diacylglycerol_kinase_sf"/>
</dbReference>